<evidence type="ECO:0000313" key="3">
    <source>
        <dbReference type="Proteomes" id="UP001064489"/>
    </source>
</evidence>
<proteinExistence type="predicted"/>
<keyword evidence="3" id="KW-1185">Reference proteome</keyword>
<organism evidence="2 3">
    <name type="scientific">Acer negundo</name>
    <name type="common">Box elder</name>
    <dbReference type="NCBI Taxonomy" id="4023"/>
    <lineage>
        <taxon>Eukaryota</taxon>
        <taxon>Viridiplantae</taxon>
        <taxon>Streptophyta</taxon>
        <taxon>Embryophyta</taxon>
        <taxon>Tracheophyta</taxon>
        <taxon>Spermatophyta</taxon>
        <taxon>Magnoliopsida</taxon>
        <taxon>eudicotyledons</taxon>
        <taxon>Gunneridae</taxon>
        <taxon>Pentapetalae</taxon>
        <taxon>rosids</taxon>
        <taxon>malvids</taxon>
        <taxon>Sapindales</taxon>
        <taxon>Sapindaceae</taxon>
        <taxon>Hippocastanoideae</taxon>
        <taxon>Acereae</taxon>
        <taxon>Acer</taxon>
    </lineage>
</organism>
<dbReference type="AlphaFoldDB" id="A0AAD5NUK6"/>
<name>A0AAD5NUK6_ACENE</name>
<keyword evidence="1" id="KW-1133">Transmembrane helix</keyword>
<dbReference type="EMBL" id="JAJSOW010000100">
    <property type="protein sequence ID" value="KAI9184876.1"/>
    <property type="molecule type" value="Genomic_DNA"/>
</dbReference>
<feature type="transmembrane region" description="Helical" evidence="1">
    <location>
        <begin position="15"/>
        <end position="34"/>
    </location>
</feature>
<keyword evidence="1" id="KW-0812">Transmembrane</keyword>
<evidence type="ECO:0000313" key="2">
    <source>
        <dbReference type="EMBL" id="KAI9184876.1"/>
    </source>
</evidence>
<accession>A0AAD5NUK6</accession>
<dbReference type="Proteomes" id="UP001064489">
    <property type="component" value="Chromosome 3"/>
</dbReference>
<gene>
    <name evidence="2" type="ORF">LWI28_002039</name>
</gene>
<comment type="caution">
    <text evidence="2">The sequence shown here is derived from an EMBL/GenBank/DDBJ whole genome shotgun (WGS) entry which is preliminary data.</text>
</comment>
<reference evidence="2" key="2">
    <citation type="submission" date="2023-02" db="EMBL/GenBank/DDBJ databases">
        <authorList>
            <person name="Swenson N.G."/>
            <person name="Wegrzyn J.L."/>
            <person name="Mcevoy S.L."/>
        </authorList>
    </citation>
    <scope>NUCLEOTIDE SEQUENCE</scope>
    <source>
        <strain evidence="2">91603</strain>
        <tissue evidence="2">Leaf</tissue>
    </source>
</reference>
<sequence>MYDNGDGGYEDGDSGLVFMMFWVLGLVVADDLVVARFGFGSDDLGLDVADDVRTIFRGFLLASDIGVFSVEVKYDADVVVNWANDGGHFNSDVGLILTDIRSLMQNLIKVCA</sequence>
<evidence type="ECO:0000256" key="1">
    <source>
        <dbReference type="SAM" id="Phobius"/>
    </source>
</evidence>
<keyword evidence="1" id="KW-0472">Membrane</keyword>
<reference evidence="2" key="1">
    <citation type="journal article" date="2022" name="Plant J.">
        <title>Strategies of tolerance reflected in two North American maple genomes.</title>
        <authorList>
            <person name="McEvoy S.L."/>
            <person name="Sezen U.U."/>
            <person name="Trouern-Trend A."/>
            <person name="McMahon S.M."/>
            <person name="Schaberg P.G."/>
            <person name="Yang J."/>
            <person name="Wegrzyn J.L."/>
            <person name="Swenson N.G."/>
        </authorList>
    </citation>
    <scope>NUCLEOTIDE SEQUENCE</scope>
    <source>
        <strain evidence="2">91603</strain>
    </source>
</reference>
<protein>
    <submittedName>
        <fullName evidence="2">Uncharacterized protein</fullName>
    </submittedName>
</protein>